<accession>A0AAV3RRP8</accession>
<evidence type="ECO:0000313" key="2">
    <source>
        <dbReference type="Proteomes" id="UP001454036"/>
    </source>
</evidence>
<reference evidence="1 2" key="1">
    <citation type="submission" date="2024-01" db="EMBL/GenBank/DDBJ databases">
        <title>The complete chloroplast genome sequence of Lithospermum erythrorhizon: insights into the phylogenetic relationship among Boraginaceae species and the maternal lineages of purple gromwells.</title>
        <authorList>
            <person name="Okada T."/>
            <person name="Watanabe K."/>
        </authorList>
    </citation>
    <scope>NUCLEOTIDE SEQUENCE [LARGE SCALE GENOMIC DNA]</scope>
</reference>
<dbReference type="Proteomes" id="UP001454036">
    <property type="component" value="Unassembled WGS sequence"/>
</dbReference>
<evidence type="ECO:0008006" key="3">
    <source>
        <dbReference type="Google" id="ProtNLM"/>
    </source>
</evidence>
<keyword evidence="2" id="KW-1185">Reference proteome</keyword>
<organism evidence="1 2">
    <name type="scientific">Lithospermum erythrorhizon</name>
    <name type="common">Purple gromwell</name>
    <name type="synonym">Lithospermum officinale var. erythrorhizon</name>
    <dbReference type="NCBI Taxonomy" id="34254"/>
    <lineage>
        <taxon>Eukaryota</taxon>
        <taxon>Viridiplantae</taxon>
        <taxon>Streptophyta</taxon>
        <taxon>Embryophyta</taxon>
        <taxon>Tracheophyta</taxon>
        <taxon>Spermatophyta</taxon>
        <taxon>Magnoliopsida</taxon>
        <taxon>eudicotyledons</taxon>
        <taxon>Gunneridae</taxon>
        <taxon>Pentapetalae</taxon>
        <taxon>asterids</taxon>
        <taxon>lamiids</taxon>
        <taxon>Boraginales</taxon>
        <taxon>Boraginaceae</taxon>
        <taxon>Boraginoideae</taxon>
        <taxon>Lithospermeae</taxon>
        <taxon>Lithospermum</taxon>
    </lineage>
</organism>
<sequence>MADGAYNGIIGRPALSQFEAVVFPIHLKRKFHPRNGIDKIQGSQKKEDRNVYTLAVPDENTEKGRLHEAIRNTTLKGRDPKRSPTPRAEHEATHVRTLRGWMDILVWTYRLVRQKKQTGVETADRGMTGRAMWWLPLLMIVRKQWIMTPEHRCSPRALRTDRYAWRLGDGLKTFCGSTRTD</sequence>
<evidence type="ECO:0000313" key="1">
    <source>
        <dbReference type="EMBL" id="GAA0184401.1"/>
    </source>
</evidence>
<gene>
    <name evidence="1" type="ORF">LIER_31689</name>
</gene>
<dbReference type="AlphaFoldDB" id="A0AAV3RRP8"/>
<comment type="caution">
    <text evidence="1">The sequence shown here is derived from an EMBL/GenBank/DDBJ whole genome shotgun (WGS) entry which is preliminary data.</text>
</comment>
<protein>
    <recommendedName>
        <fullName evidence="3">Transposase</fullName>
    </recommendedName>
</protein>
<dbReference type="EMBL" id="BAABME010011866">
    <property type="protein sequence ID" value="GAA0184401.1"/>
    <property type="molecule type" value="Genomic_DNA"/>
</dbReference>
<name>A0AAV3RRP8_LITER</name>
<proteinExistence type="predicted"/>